<feature type="coiled-coil region" evidence="1">
    <location>
        <begin position="224"/>
        <end position="258"/>
    </location>
</feature>
<evidence type="ECO:0000256" key="1">
    <source>
        <dbReference type="SAM" id="Coils"/>
    </source>
</evidence>
<comment type="caution">
    <text evidence="3">The sequence shown here is derived from an EMBL/GenBank/DDBJ whole genome shotgun (WGS) entry which is preliminary data.</text>
</comment>
<proteinExistence type="predicted"/>
<feature type="compositionally biased region" description="Polar residues" evidence="2">
    <location>
        <begin position="347"/>
        <end position="361"/>
    </location>
</feature>
<dbReference type="AlphaFoldDB" id="A0AAN8I272"/>
<keyword evidence="1" id="KW-0175">Coiled coil</keyword>
<feature type="region of interest" description="Disordered" evidence="2">
    <location>
        <begin position="279"/>
        <end position="364"/>
    </location>
</feature>
<evidence type="ECO:0000313" key="4">
    <source>
        <dbReference type="Proteomes" id="UP001316803"/>
    </source>
</evidence>
<sequence length="401" mass="45597">MSLQPNTTRSVSTEGEHLRDVLAQSMQQHAVAGPDTGHVQNGMIEKLALRTLEAKWDLETYQRLHPDAQCNLRAKQQRLELIMAQLPKMVNYLKDSRPQNWWQSLETMELRRTLAKEALTELADRMTKQNSEMVRLKDALRDAFFELEIHLDFNPAKTGRSCTLVNISDDLAAVDDDLLDAFEEDRLNFRTQQRSYNLASFTSEDVQAQKTNDLVKALAEMKYRRAKMQQNEQTTSQKQELERLNAEIKDLVEELSLLGVPFDGEEFVFAKDKGVDVAWEDPDERNSDGESAQGEPDSEVATATKTSIADAKDEELEPSVNVKNAPCEHSYAPRFCGSSFRRKTGASVDQTSPQDSSSSFEQARVKSRLNAWRARCERSRQDLPEEAREALKQGQPHKDDC</sequence>
<evidence type="ECO:0000256" key="2">
    <source>
        <dbReference type="SAM" id="MobiDB-lite"/>
    </source>
</evidence>
<protein>
    <submittedName>
        <fullName evidence="3">Uncharacterized protein</fullName>
    </submittedName>
</protein>
<dbReference type="EMBL" id="JAKLMC020000024">
    <property type="protein sequence ID" value="KAK5950732.1"/>
    <property type="molecule type" value="Genomic_DNA"/>
</dbReference>
<accession>A0AAN8I272</accession>
<dbReference type="Proteomes" id="UP001316803">
    <property type="component" value="Unassembled WGS sequence"/>
</dbReference>
<feature type="region of interest" description="Disordered" evidence="2">
    <location>
        <begin position="378"/>
        <end position="401"/>
    </location>
</feature>
<gene>
    <name evidence="3" type="ORF">OHC33_008115</name>
</gene>
<evidence type="ECO:0000313" key="3">
    <source>
        <dbReference type="EMBL" id="KAK5950732.1"/>
    </source>
</evidence>
<reference evidence="3 4" key="1">
    <citation type="submission" date="2022-12" db="EMBL/GenBank/DDBJ databases">
        <title>Genomic features and morphological characterization of a novel Knufia sp. strain isolated from spacecraft assembly facility.</title>
        <authorList>
            <person name="Teixeira M."/>
            <person name="Chander A.M."/>
            <person name="Stajich J.E."/>
            <person name="Venkateswaran K."/>
        </authorList>
    </citation>
    <scope>NUCLEOTIDE SEQUENCE [LARGE SCALE GENOMIC DNA]</scope>
    <source>
        <strain evidence="3 4">FJI-L2-BK-P2</strain>
    </source>
</reference>
<keyword evidence="4" id="KW-1185">Reference proteome</keyword>
<organism evidence="3 4">
    <name type="scientific">Knufia fluminis</name>
    <dbReference type="NCBI Taxonomy" id="191047"/>
    <lineage>
        <taxon>Eukaryota</taxon>
        <taxon>Fungi</taxon>
        <taxon>Dikarya</taxon>
        <taxon>Ascomycota</taxon>
        <taxon>Pezizomycotina</taxon>
        <taxon>Eurotiomycetes</taxon>
        <taxon>Chaetothyriomycetidae</taxon>
        <taxon>Chaetothyriales</taxon>
        <taxon>Trichomeriaceae</taxon>
        <taxon>Knufia</taxon>
    </lineage>
</organism>
<name>A0AAN8I272_9EURO</name>